<dbReference type="PANTHER" id="PTHR11406:SF23">
    <property type="entry name" value="PHOSPHOGLYCERATE KINASE 1, CHLOROPLASTIC-RELATED"/>
    <property type="match status" value="1"/>
</dbReference>
<evidence type="ECO:0000256" key="7">
    <source>
        <dbReference type="ARBA" id="ARBA00022741"/>
    </source>
</evidence>
<keyword evidence="8 10" id="KW-0418">Kinase</keyword>
<comment type="catalytic activity">
    <reaction evidence="1 10">
        <text>(2R)-3-phosphoglycerate + ATP = (2R)-3-phospho-glyceroyl phosphate + ADP</text>
        <dbReference type="Rhea" id="RHEA:14801"/>
        <dbReference type="ChEBI" id="CHEBI:30616"/>
        <dbReference type="ChEBI" id="CHEBI:57604"/>
        <dbReference type="ChEBI" id="CHEBI:58272"/>
        <dbReference type="ChEBI" id="CHEBI:456216"/>
        <dbReference type="EC" id="2.7.2.3"/>
    </reaction>
</comment>
<dbReference type="InterPro" id="IPR015911">
    <property type="entry name" value="Phosphoglycerate_kinase_CS"/>
</dbReference>
<dbReference type="PROSITE" id="PS00111">
    <property type="entry name" value="PGLYCERATE_KINASE"/>
    <property type="match status" value="1"/>
</dbReference>
<protein>
    <recommendedName>
        <fullName evidence="5 10">Phosphoglycerate kinase</fullName>
        <ecNumber evidence="4 10">2.7.2.3</ecNumber>
    </recommendedName>
</protein>
<dbReference type="AlphaFoldDB" id="A0A7C5I548"/>
<evidence type="ECO:0000256" key="4">
    <source>
        <dbReference type="ARBA" id="ARBA00013061"/>
    </source>
</evidence>
<dbReference type="Gene3D" id="3.40.50.1260">
    <property type="entry name" value="Phosphoglycerate kinase, N-terminal domain"/>
    <property type="match status" value="2"/>
</dbReference>
<dbReference type="Proteomes" id="UP000886014">
    <property type="component" value="Unassembled WGS sequence"/>
</dbReference>
<comment type="similarity">
    <text evidence="3 10">Belongs to the phosphoglycerate kinase family.</text>
</comment>
<comment type="caution">
    <text evidence="11">The sequence shown here is derived from an EMBL/GenBank/DDBJ whole genome shotgun (WGS) entry which is preliminary data.</text>
</comment>
<evidence type="ECO:0000256" key="9">
    <source>
        <dbReference type="ARBA" id="ARBA00022840"/>
    </source>
</evidence>
<dbReference type="SUPFAM" id="SSF53748">
    <property type="entry name" value="Phosphoglycerate kinase"/>
    <property type="match status" value="1"/>
</dbReference>
<dbReference type="PRINTS" id="PR00477">
    <property type="entry name" value="PHGLYCKINASE"/>
</dbReference>
<sequence length="288" mass="32412">MKKLTILDLEDSFFKGKRVFVRVDFNVPIKDGKIQDDTRIRKALPTITYLLDREARVILASHLGRPKGERKPELSLRPVAEHLSKILKKEVKFVDDCVGNKVQNAVRALKNGEVILLENLRFYTEETKNDENFSRQLAALCDVYVNDAFGTAHRKHASTYGMAQFVEKRVAGILIKRELEALTKVRENPEKPFVVVLGGAKVKDKIEIIENLLPKADRFLIGGGMAYTFLKARGSSIGNSILDEESLNKVSEFLKSEKILLPIDHVAVSEISENAEIKIIKGDIEEGL</sequence>
<evidence type="ECO:0000256" key="3">
    <source>
        <dbReference type="ARBA" id="ARBA00008982"/>
    </source>
</evidence>
<reference evidence="11" key="1">
    <citation type="journal article" date="2020" name="mSystems">
        <title>Genome- and Community-Level Interaction Insights into Carbon Utilization and Element Cycling Functions of Hydrothermarchaeota in Hydrothermal Sediment.</title>
        <authorList>
            <person name="Zhou Z."/>
            <person name="Liu Y."/>
            <person name="Xu W."/>
            <person name="Pan J."/>
            <person name="Luo Z.H."/>
            <person name="Li M."/>
        </authorList>
    </citation>
    <scope>NUCLEOTIDE SEQUENCE [LARGE SCALE GENOMIC DNA]</scope>
    <source>
        <strain evidence="11">HyVt-94</strain>
    </source>
</reference>
<dbReference type="GO" id="GO:0006094">
    <property type="term" value="P:gluconeogenesis"/>
    <property type="evidence" value="ECO:0007669"/>
    <property type="project" value="TreeGrafter"/>
</dbReference>
<dbReference type="InterPro" id="IPR036043">
    <property type="entry name" value="Phosphoglycerate_kinase_sf"/>
</dbReference>
<dbReference type="InterPro" id="IPR001576">
    <property type="entry name" value="Phosphoglycerate_kinase"/>
</dbReference>
<dbReference type="GO" id="GO:0005829">
    <property type="term" value="C:cytosol"/>
    <property type="evidence" value="ECO:0007669"/>
    <property type="project" value="TreeGrafter"/>
</dbReference>
<keyword evidence="7" id="KW-0547">Nucleotide-binding</keyword>
<evidence type="ECO:0000256" key="6">
    <source>
        <dbReference type="ARBA" id="ARBA00022679"/>
    </source>
</evidence>
<gene>
    <name evidence="11" type="ORF">ENL41_03900</name>
</gene>
<organism evidence="11">
    <name type="scientific">candidate division WOR-3 bacterium</name>
    <dbReference type="NCBI Taxonomy" id="2052148"/>
    <lineage>
        <taxon>Bacteria</taxon>
        <taxon>Bacteria division WOR-3</taxon>
    </lineage>
</organism>
<dbReference type="EMBL" id="DRTV01000273">
    <property type="protein sequence ID" value="HHF58550.1"/>
    <property type="molecule type" value="Genomic_DNA"/>
</dbReference>
<dbReference type="GO" id="GO:0006096">
    <property type="term" value="P:glycolytic process"/>
    <property type="evidence" value="ECO:0007669"/>
    <property type="project" value="InterPro"/>
</dbReference>
<accession>A0A7C5I548</accession>
<name>A0A7C5I548_UNCW3</name>
<evidence type="ECO:0000313" key="11">
    <source>
        <dbReference type="EMBL" id="HHF58550.1"/>
    </source>
</evidence>
<dbReference type="Pfam" id="PF00162">
    <property type="entry name" value="PGK"/>
    <property type="match status" value="1"/>
</dbReference>
<dbReference type="FunFam" id="3.40.50.1260:FF:000006">
    <property type="entry name" value="Phosphoglycerate kinase"/>
    <property type="match status" value="1"/>
</dbReference>
<comment type="pathway">
    <text evidence="2">Carbohydrate degradation; glycolysis; pyruvate from D-glyceraldehyde 3-phosphate: step 2/5.</text>
</comment>
<evidence type="ECO:0000256" key="1">
    <source>
        <dbReference type="ARBA" id="ARBA00000642"/>
    </source>
</evidence>
<dbReference type="EC" id="2.7.2.3" evidence="4 10"/>
<keyword evidence="6 10" id="KW-0808">Transferase</keyword>
<dbReference type="GO" id="GO:0005524">
    <property type="term" value="F:ATP binding"/>
    <property type="evidence" value="ECO:0007669"/>
    <property type="project" value="UniProtKB-KW"/>
</dbReference>
<evidence type="ECO:0000256" key="8">
    <source>
        <dbReference type="ARBA" id="ARBA00022777"/>
    </source>
</evidence>
<feature type="non-terminal residue" evidence="11">
    <location>
        <position position="288"/>
    </location>
</feature>
<dbReference type="InterPro" id="IPR015824">
    <property type="entry name" value="Phosphoglycerate_kinase_N"/>
</dbReference>
<evidence type="ECO:0000256" key="10">
    <source>
        <dbReference type="RuleBase" id="RU000532"/>
    </source>
</evidence>
<proteinExistence type="inferred from homology"/>
<dbReference type="GO" id="GO:0004618">
    <property type="term" value="F:phosphoglycerate kinase activity"/>
    <property type="evidence" value="ECO:0007669"/>
    <property type="project" value="UniProtKB-EC"/>
</dbReference>
<evidence type="ECO:0000256" key="2">
    <source>
        <dbReference type="ARBA" id="ARBA00004838"/>
    </source>
</evidence>
<evidence type="ECO:0000256" key="5">
    <source>
        <dbReference type="ARBA" id="ARBA00016471"/>
    </source>
</evidence>
<keyword evidence="9" id="KW-0067">ATP-binding</keyword>
<dbReference type="PANTHER" id="PTHR11406">
    <property type="entry name" value="PHOSPHOGLYCERATE KINASE"/>
    <property type="match status" value="1"/>
</dbReference>
<dbReference type="GO" id="GO:0043531">
    <property type="term" value="F:ADP binding"/>
    <property type="evidence" value="ECO:0007669"/>
    <property type="project" value="TreeGrafter"/>
</dbReference>